<dbReference type="AlphaFoldDB" id="A0A1J5QEC8"/>
<comment type="caution">
    <text evidence="2">The sequence shown here is derived from an EMBL/GenBank/DDBJ whole genome shotgun (WGS) entry which is preliminary data.</text>
</comment>
<name>A0A1J5QEC8_9ZZZZ</name>
<organism evidence="2">
    <name type="scientific">mine drainage metagenome</name>
    <dbReference type="NCBI Taxonomy" id="410659"/>
    <lineage>
        <taxon>unclassified sequences</taxon>
        <taxon>metagenomes</taxon>
        <taxon>ecological metagenomes</taxon>
    </lineage>
</organism>
<evidence type="ECO:0000313" key="2">
    <source>
        <dbReference type="EMBL" id="OIQ81808.1"/>
    </source>
</evidence>
<accession>A0A1J5QEC8</accession>
<gene>
    <name evidence="2" type="ORF">GALL_364230</name>
</gene>
<reference evidence="2" key="1">
    <citation type="submission" date="2016-10" db="EMBL/GenBank/DDBJ databases">
        <title>Sequence of Gallionella enrichment culture.</title>
        <authorList>
            <person name="Poehlein A."/>
            <person name="Muehling M."/>
            <person name="Daniel R."/>
        </authorList>
    </citation>
    <scope>NUCLEOTIDE SEQUENCE</scope>
</reference>
<dbReference type="EMBL" id="MLJW01000879">
    <property type="protein sequence ID" value="OIQ81808.1"/>
    <property type="molecule type" value="Genomic_DNA"/>
</dbReference>
<proteinExistence type="predicted"/>
<feature type="region of interest" description="Disordered" evidence="1">
    <location>
        <begin position="1"/>
        <end position="31"/>
    </location>
</feature>
<evidence type="ECO:0000256" key="1">
    <source>
        <dbReference type="SAM" id="MobiDB-lite"/>
    </source>
</evidence>
<protein>
    <submittedName>
        <fullName evidence="2">Uncharacterized protein</fullName>
    </submittedName>
</protein>
<sequence length="219" mass="23603">MLKFVLRSRHLDAGPQRRSGHGAGVPRRPRPVIGLGWAGRPCASRRACTRCRRRGREGWRRARAQGPGSGQAVGSSRYGPGRTALGHTRVRRSLRRRERRGCPMGCHLGQAHLLDLGQRLGALQGSDREHREPAKHQNGCQQNASIDPAQAVLDGIEWVGHEGLLAVMGDGIVQVPDGGWPVTTSGTSASSLGFSGDTITMLTRRFEARPSGVAFEAIG</sequence>
<feature type="region of interest" description="Disordered" evidence="1">
    <location>
        <begin position="54"/>
        <end position="84"/>
    </location>
</feature>